<dbReference type="AlphaFoldDB" id="A0A6C1KBL1"/>
<accession>A0A6C1KBL1</accession>
<feature type="chain" id="PRO_5025654440" description="HAMP domain-containing protein" evidence="2">
    <location>
        <begin position="24"/>
        <end position="248"/>
    </location>
</feature>
<dbReference type="Proteomes" id="UP000305131">
    <property type="component" value="Unassembled WGS sequence"/>
</dbReference>
<name>A0A6C1KBL1_XANAU</name>
<organism evidence="3 4">
    <name type="scientific">Xanthobacter autotrophicus</name>
    <dbReference type="NCBI Taxonomy" id="280"/>
    <lineage>
        <taxon>Bacteria</taxon>
        <taxon>Pseudomonadati</taxon>
        <taxon>Pseudomonadota</taxon>
        <taxon>Alphaproteobacteria</taxon>
        <taxon>Hyphomicrobiales</taxon>
        <taxon>Xanthobacteraceae</taxon>
        <taxon>Xanthobacter</taxon>
    </lineage>
</organism>
<keyword evidence="1" id="KW-0812">Transmembrane</keyword>
<feature type="transmembrane region" description="Helical" evidence="1">
    <location>
        <begin position="171"/>
        <end position="191"/>
    </location>
</feature>
<evidence type="ECO:0008006" key="5">
    <source>
        <dbReference type="Google" id="ProtNLM"/>
    </source>
</evidence>
<sequence length="248" mass="26201">MTFVSRLILVAVLSVSAAVIAVAAIAFTASDKVGEEIERARVANLLGTLRASTEANLSIGLLLDQISLLQPRIEREKASDPSILAIDIFNGAGRAIYSTDRSVIGEEVAPDWVRRLSTDEVWTAAERGDTVFGTRFENDLGVAGGISVTVSDEARSSRADRLGLDLISRTAILILAAALAATLAAVAFAYVMTRPFDRAARILSGEGVTSNDDGALTQLADDTLKSWRDAEARVDRGLGQLGALDDAA</sequence>
<reference evidence="3 4" key="1">
    <citation type="submission" date="2019-05" db="EMBL/GenBank/DDBJ databases">
        <authorList>
            <person name="Zhou X."/>
        </authorList>
    </citation>
    <scope>NUCLEOTIDE SEQUENCE [LARGE SCALE GENOMIC DNA]</scope>
    <source>
        <strain evidence="3 4">DSM 432</strain>
    </source>
</reference>
<dbReference type="RefSeq" id="WP_138401233.1">
    <property type="nucleotide sequence ID" value="NZ_JBAFVI010000003.1"/>
</dbReference>
<dbReference type="OrthoDB" id="7334386at2"/>
<keyword evidence="2" id="KW-0732">Signal</keyword>
<feature type="signal peptide" evidence="2">
    <location>
        <begin position="1"/>
        <end position="23"/>
    </location>
</feature>
<evidence type="ECO:0000313" key="3">
    <source>
        <dbReference type="EMBL" id="TLX41191.1"/>
    </source>
</evidence>
<dbReference type="EMBL" id="VAUP01000038">
    <property type="protein sequence ID" value="TLX41191.1"/>
    <property type="molecule type" value="Genomic_DNA"/>
</dbReference>
<evidence type="ECO:0000256" key="2">
    <source>
        <dbReference type="SAM" id="SignalP"/>
    </source>
</evidence>
<evidence type="ECO:0000313" key="4">
    <source>
        <dbReference type="Proteomes" id="UP000305131"/>
    </source>
</evidence>
<proteinExistence type="predicted"/>
<dbReference type="GeneID" id="95775722"/>
<keyword evidence="1" id="KW-1133">Transmembrane helix</keyword>
<keyword evidence="1" id="KW-0472">Membrane</keyword>
<comment type="caution">
    <text evidence="3">The sequence shown here is derived from an EMBL/GenBank/DDBJ whole genome shotgun (WGS) entry which is preliminary data.</text>
</comment>
<gene>
    <name evidence="3" type="ORF">FBQ73_19905</name>
</gene>
<evidence type="ECO:0000256" key="1">
    <source>
        <dbReference type="SAM" id="Phobius"/>
    </source>
</evidence>
<protein>
    <recommendedName>
        <fullName evidence="5">HAMP domain-containing protein</fullName>
    </recommendedName>
</protein>